<sequence>MSAPIRMGRMGLASSAFVGYELGTHLLHHGSSKNKTDDEKHRRDLEEVHLWERDVPEDGLWERDISWAMGARAPRGVR</sequence>
<accession>A0A165P150</accession>
<dbReference type="Proteomes" id="UP000076727">
    <property type="component" value="Unassembled WGS sequence"/>
</dbReference>
<dbReference type="EMBL" id="KV429074">
    <property type="protein sequence ID" value="KZT67630.1"/>
    <property type="molecule type" value="Genomic_DNA"/>
</dbReference>
<proteinExistence type="predicted"/>
<evidence type="ECO:0000313" key="1">
    <source>
        <dbReference type="EMBL" id="KZT67630.1"/>
    </source>
</evidence>
<organism evidence="1 2">
    <name type="scientific">Daedalea quercina L-15889</name>
    <dbReference type="NCBI Taxonomy" id="1314783"/>
    <lineage>
        <taxon>Eukaryota</taxon>
        <taxon>Fungi</taxon>
        <taxon>Dikarya</taxon>
        <taxon>Basidiomycota</taxon>
        <taxon>Agaricomycotina</taxon>
        <taxon>Agaricomycetes</taxon>
        <taxon>Polyporales</taxon>
        <taxon>Fomitopsis</taxon>
    </lineage>
</organism>
<name>A0A165P150_9APHY</name>
<gene>
    <name evidence="1" type="ORF">DAEQUDRAFT_728862</name>
</gene>
<dbReference type="OrthoDB" id="2813139at2759"/>
<evidence type="ECO:0000313" key="2">
    <source>
        <dbReference type="Proteomes" id="UP000076727"/>
    </source>
</evidence>
<keyword evidence="2" id="KW-1185">Reference proteome</keyword>
<reference evidence="1 2" key="1">
    <citation type="journal article" date="2016" name="Mol. Biol. Evol.">
        <title>Comparative Genomics of Early-Diverging Mushroom-Forming Fungi Provides Insights into the Origins of Lignocellulose Decay Capabilities.</title>
        <authorList>
            <person name="Nagy L.G."/>
            <person name="Riley R."/>
            <person name="Tritt A."/>
            <person name="Adam C."/>
            <person name="Daum C."/>
            <person name="Floudas D."/>
            <person name="Sun H."/>
            <person name="Yadav J.S."/>
            <person name="Pangilinan J."/>
            <person name="Larsson K.H."/>
            <person name="Matsuura K."/>
            <person name="Barry K."/>
            <person name="Labutti K."/>
            <person name="Kuo R."/>
            <person name="Ohm R.A."/>
            <person name="Bhattacharya S.S."/>
            <person name="Shirouzu T."/>
            <person name="Yoshinaga Y."/>
            <person name="Martin F.M."/>
            <person name="Grigoriev I.V."/>
            <person name="Hibbett D.S."/>
        </authorList>
    </citation>
    <scope>NUCLEOTIDE SEQUENCE [LARGE SCALE GENOMIC DNA]</scope>
    <source>
        <strain evidence="1 2">L-15889</strain>
    </source>
</reference>
<dbReference type="AlphaFoldDB" id="A0A165P150"/>
<protein>
    <submittedName>
        <fullName evidence="1">Uncharacterized protein</fullName>
    </submittedName>
</protein>